<protein>
    <recommendedName>
        <fullName evidence="6">Solute-binding protein family 3/N-terminal domain-containing protein</fullName>
    </recommendedName>
</protein>
<comment type="caution">
    <text evidence="7">The sequence shown here is derived from an EMBL/GenBank/DDBJ whole genome shotgun (WGS) entry which is preliminary data.</text>
</comment>
<dbReference type="InterPro" id="IPR001638">
    <property type="entry name" value="Solute-binding_3/MltF_N"/>
</dbReference>
<dbReference type="EMBL" id="AYZI01000002">
    <property type="protein sequence ID" value="KRM92242.1"/>
    <property type="molecule type" value="Genomic_DNA"/>
</dbReference>
<evidence type="ECO:0000256" key="5">
    <source>
        <dbReference type="SAM" id="Phobius"/>
    </source>
</evidence>
<keyword evidence="5" id="KW-1133">Transmembrane helix</keyword>
<keyword evidence="5" id="KW-0472">Membrane</keyword>
<evidence type="ECO:0000256" key="2">
    <source>
        <dbReference type="ARBA" id="ARBA00010333"/>
    </source>
</evidence>
<keyword evidence="5" id="KW-0812">Transmembrane</keyword>
<sequence length="275" mass="31711">MKRTRKLWLANSLVFLVVLVAGIFIFERATHRNDTWNRVQQRQTLKIGIDDTFVPMGFRNKQGQLIGYDVELARAACKKLGVRPEFQVIDWSMKETELATGHIDAIWNGYTITPERREHAAFTNIYHKSYQVLLTRKNAGVNQPQDLHDKQLGVQSGSSGYTMFQTKPQALKQYLKTKPVQYDTFDKAINDVRVGRLAAVLIDRDYANYYLNHETGVHNLKIVATSFPPDEYAVGVRKQDRTLRLKLNQAIQQLHRDGTEQRLARKYFGKTTAKQ</sequence>
<dbReference type="AlphaFoldDB" id="A0A0R2CMD5"/>
<comment type="similarity">
    <text evidence="2 4">Belongs to the bacterial solute-binding protein 3 family.</text>
</comment>
<dbReference type="PROSITE" id="PS01039">
    <property type="entry name" value="SBP_BACTERIAL_3"/>
    <property type="match status" value="1"/>
</dbReference>
<dbReference type="SMART" id="SM00062">
    <property type="entry name" value="PBPb"/>
    <property type="match status" value="1"/>
</dbReference>
<proteinExistence type="inferred from homology"/>
<dbReference type="PATRIC" id="fig|1423745.4.peg.398"/>
<dbReference type="InterPro" id="IPR018313">
    <property type="entry name" value="SBP_3_CS"/>
</dbReference>
<dbReference type="Proteomes" id="UP000051586">
    <property type="component" value="Unassembled WGS sequence"/>
</dbReference>
<dbReference type="PANTHER" id="PTHR35936">
    <property type="entry name" value="MEMBRANE-BOUND LYTIC MUREIN TRANSGLYCOSYLASE F"/>
    <property type="match status" value="1"/>
</dbReference>
<feature type="domain" description="Solute-binding protein family 3/N-terminal" evidence="6">
    <location>
        <begin position="44"/>
        <end position="271"/>
    </location>
</feature>
<reference evidence="7 8" key="1">
    <citation type="journal article" date="2015" name="Genome Announc.">
        <title>Expanding the biotechnology potential of lactobacilli through comparative genomics of 213 strains and associated genera.</title>
        <authorList>
            <person name="Sun Z."/>
            <person name="Harris H.M."/>
            <person name="McCann A."/>
            <person name="Guo C."/>
            <person name="Argimon S."/>
            <person name="Zhang W."/>
            <person name="Yang X."/>
            <person name="Jeffery I.B."/>
            <person name="Cooney J.C."/>
            <person name="Kagawa T.F."/>
            <person name="Liu W."/>
            <person name="Song Y."/>
            <person name="Salvetti E."/>
            <person name="Wrobel A."/>
            <person name="Rasinkangas P."/>
            <person name="Parkhill J."/>
            <person name="Rea M.C."/>
            <person name="O'Sullivan O."/>
            <person name="Ritari J."/>
            <person name="Douillard F.P."/>
            <person name="Paul Ross R."/>
            <person name="Yang R."/>
            <person name="Briner A.E."/>
            <person name="Felis G.E."/>
            <person name="de Vos W.M."/>
            <person name="Barrangou R."/>
            <person name="Klaenhammer T.R."/>
            <person name="Caufield P.W."/>
            <person name="Cui Y."/>
            <person name="Zhang H."/>
            <person name="O'Toole P.W."/>
        </authorList>
    </citation>
    <scope>NUCLEOTIDE SEQUENCE [LARGE SCALE GENOMIC DNA]</scope>
    <source>
        <strain evidence="7 8">DSM 22689</strain>
    </source>
</reference>
<dbReference type="PANTHER" id="PTHR35936:SF34">
    <property type="entry name" value="ABC TRANSPORTER EXTRACELLULAR-BINDING PROTEIN YCKB-RELATED"/>
    <property type="match status" value="1"/>
</dbReference>
<dbReference type="SUPFAM" id="SSF53850">
    <property type="entry name" value="Periplasmic binding protein-like II"/>
    <property type="match status" value="1"/>
</dbReference>
<keyword evidence="3" id="KW-0732">Signal</keyword>
<dbReference type="Gene3D" id="3.40.190.10">
    <property type="entry name" value="Periplasmic binding protein-like II"/>
    <property type="match status" value="2"/>
</dbReference>
<evidence type="ECO:0000313" key="7">
    <source>
        <dbReference type="EMBL" id="KRM92242.1"/>
    </source>
</evidence>
<evidence type="ECO:0000256" key="3">
    <source>
        <dbReference type="ARBA" id="ARBA00022729"/>
    </source>
</evidence>
<evidence type="ECO:0000259" key="6">
    <source>
        <dbReference type="SMART" id="SM00062"/>
    </source>
</evidence>
<feature type="transmembrane region" description="Helical" evidence="5">
    <location>
        <begin position="7"/>
        <end position="26"/>
    </location>
</feature>
<evidence type="ECO:0000313" key="8">
    <source>
        <dbReference type="Proteomes" id="UP000051586"/>
    </source>
</evidence>
<comment type="subcellular location">
    <subcellularLocation>
        <location evidence="1">Cell envelope</location>
    </subcellularLocation>
</comment>
<dbReference type="RefSeq" id="WP_009166820.1">
    <property type="nucleotide sequence ID" value="NZ_AYZI01000002.1"/>
</dbReference>
<organism evidence="7 8">
    <name type="scientific">Fructilactobacillus florum DSM 22689 = JCM 16035</name>
    <dbReference type="NCBI Taxonomy" id="1423745"/>
    <lineage>
        <taxon>Bacteria</taxon>
        <taxon>Bacillati</taxon>
        <taxon>Bacillota</taxon>
        <taxon>Bacilli</taxon>
        <taxon>Lactobacillales</taxon>
        <taxon>Lactobacillaceae</taxon>
        <taxon>Fructilactobacillus</taxon>
    </lineage>
</organism>
<dbReference type="STRING" id="1423745.GCA_001311215_01102"/>
<evidence type="ECO:0000256" key="4">
    <source>
        <dbReference type="RuleBase" id="RU003744"/>
    </source>
</evidence>
<dbReference type="CDD" id="cd00996">
    <property type="entry name" value="PBP2_AatB_like"/>
    <property type="match status" value="1"/>
</dbReference>
<gene>
    <name evidence="7" type="ORF">FC87_GL000369</name>
</gene>
<dbReference type="GO" id="GO:0030313">
    <property type="term" value="C:cell envelope"/>
    <property type="evidence" value="ECO:0007669"/>
    <property type="project" value="UniProtKB-SubCell"/>
</dbReference>
<name>A0A0R2CMD5_9LACO</name>
<evidence type="ECO:0000256" key="1">
    <source>
        <dbReference type="ARBA" id="ARBA00004196"/>
    </source>
</evidence>
<accession>A0A0R2CMD5</accession>
<dbReference type="Pfam" id="PF00497">
    <property type="entry name" value="SBP_bac_3"/>
    <property type="match status" value="1"/>
</dbReference>